<keyword evidence="1" id="KW-0833">Ubl conjugation pathway</keyword>
<name>A0A8X8XZY7_SALSN</name>
<dbReference type="Proteomes" id="UP000298416">
    <property type="component" value="Unassembled WGS sequence"/>
</dbReference>
<evidence type="ECO:0000313" key="6">
    <source>
        <dbReference type="Proteomes" id="UP000298416"/>
    </source>
</evidence>
<protein>
    <recommendedName>
        <fullName evidence="4">NPH3 domain-containing protein</fullName>
    </recommendedName>
</protein>
<sequence length="481" mass="55255">MELLARFCHGYDISLSLENVVRVACLANFLEMTESHCPNNLLNKALWFFKENIVHSWNNSIKAIKSAESVLRQAEKLGLMEFCVETLILEAIENPRLLGEPLMTNEEDEESECENREKETLVRPCIRRKLFDMDWKKSEDLASLPFKFYAPIIDRMSQRQVPPRYVAANLWQYAKNWIFSDDEVQLDKIDGQRETIEDLVRLIPNQTGLIPCACLCEMLRFAIGVEADEECRNALEFRIGMQLDQAETKDLLMPCNGYTNQEKYDAKCLRRILSHFYSNYNRDNFGSLRSVAALVDEFLAEIAADIDLKTATFVEVAELAIAVAEEGNEQRRDGIYRAVDVFLEKHKHLTESEKEDLCGKVLDCSKLSGEALQHAALNRRLPLRVVVNALFASQLKLRNVIPKAMGGEEGEGAEMEKMGSKVTKLERECLMMKREMERGGGGKREKKPSVWREMKRKFGCMSMRPDSDCHVKKKKKKVHPR</sequence>
<evidence type="ECO:0000313" key="5">
    <source>
        <dbReference type="EMBL" id="KAG6423278.1"/>
    </source>
</evidence>
<reference evidence="5" key="2">
    <citation type="submission" date="2020-08" db="EMBL/GenBank/DDBJ databases">
        <title>Plant Genome Project.</title>
        <authorList>
            <person name="Zhang R.-G."/>
        </authorList>
    </citation>
    <scope>NUCLEOTIDE SEQUENCE</scope>
    <source>
        <strain evidence="5">Huo1</strain>
        <tissue evidence="5">Leaf</tissue>
    </source>
</reference>
<accession>A0A8X8XZY7</accession>
<keyword evidence="6" id="KW-1185">Reference proteome</keyword>
<dbReference type="InterPro" id="IPR027356">
    <property type="entry name" value="NPH3_dom"/>
</dbReference>
<evidence type="ECO:0000259" key="4">
    <source>
        <dbReference type="PROSITE" id="PS51649"/>
    </source>
</evidence>
<feature type="domain" description="NPH3" evidence="4">
    <location>
        <begin position="135"/>
        <end position="396"/>
    </location>
</feature>
<evidence type="ECO:0000256" key="1">
    <source>
        <dbReference type="ARBA" id="ARBA00022786"/>
    </source>
</evidence>
<dbReference type="InterPro" id="IPR043454">
    <property type="entry name" value="NPH3/RPT2-like"/>
</dbReference>
<dbReference type="PANTHER" id="PTHR32370">
    <property type="entry name" value="OS12G0117600 PROTEIN"/>
    <property type="match status" value="1"/>
</dbReference>
<comment type="similarity">
    <text evidence="2">Belongs to the NPH3 family.</text>
</comment>
<feature type="compositionally biased region" description="Basic residues" evidence="3">
    <location>
        <begin position="471"/>
        <end position="481"/>
    </location>
</feature>
<feature type="region of interest" description="Disordered" evidence="3">
    <location>
        <begin position="462"/>
        <end position="481"/>
    </location>
</feature>
<evidence type="ECO:0000256" key="3">
    <source>
        <dbReference type="SAM" id="MobiDB-lite"/>
    </source>
</evidence>
<dbReference type="PROSITE" id="PS51649">
    <property type="entry name" value="NPH3"/>
    <property type="match status" value="1"/>
</dbReference>
<gene>
    <name evidence="5" type="ORF">SASPL_113669</name>
</gene>
<dbReference type="EMBL" id="PNBA02000005">
    <property type="protein sequence ID" value="KAG6423278.1"/>
    <property type="molecule type" value="Genomic_DNA"/>
</dbReference>
<proteinExistence type="inferred from homology"/>
<dbReference type="AlphaFoldDB" id="A0A8X8XZY7"/>
<dbReference type="Pfam" id="PF03000">
    <property type="entry name" value="NPH3"/>
    <property type="match status" value="1"/>
</dbReference>
<reference evidence="5" key="1">
    <citation type="submission" date="2018-01" db="EMBL/GenBank/DDBJ databases">
        <authorList>
            <person name="Mao J.F."/>
        </authorList>
    </citation>
    <scope>NUCLEOTIDE SEQUENCE</scope>
    <source>
        <strain evidence="5">Huo1</strain>
        <tissue evidence="5">Leaf</tissue>
    </source>
</reference>
<organism evidence="5">
    <name type="scientific">Salvia splendens</name>
    <name type="common">Scarlet sage</name>
    <dbReference type="NCBI Taxonomy" id="180675"/>
    <lineage>
        <taxon>Eukaryota</taxon>
        <taxon>Viridiplantae</taxon>
        <taxon>Streptophyta</taxon>
        <taxon>Embryophyta</taxon>
        <taxon>Tracheophyta</taxon>
        <taxon>Spermatophyta</taxon>
        <taxon>Magnoliopsida</taxon>
        <taxon>eudicotyledons</taxon>
        <taxon>Gunneridae</taxon>
        <taxon>Pentapetalae</taxon>
        <taxon>asterids</taxon>
        <taxon>lamiids</taxon>
        <taxon>Lamiales</taxon>
        <taxon>Lamiaceae</taxon>
        <taxon>Nepetoideae</taxon>
        <taxon>Mentheae</taxon>
        <taxon>Salviinae</taxon>
        <taxon>Salvia</taxon>
        <taxon>Salvia subgen. Calosphace</taxon>
        <taxon>core Calosphace</taxon>
    </lineage>
</organism>
<comment type="caution">
    <text evidence="5">The sequence shown here is derived from an EMBL/GenBank/DDBJ whole genome shotgun (WGS) entry which is preliminary data.</text>
</comment>
<evidence type="ECO:0000256" key="2">
    <source>
        <dbReference type="PROSITE-ProRule" id="PRU00982"/>
    </source>
</evidence>